<accession>A0A9X2NTL8</accession>
<dbReference type="RefSeq" id="WP_257932227.1">
    <property type="nucleotide sequence ID" value="NZ_JAMZED010000045.1"/>
</dbReference>
<dbReference type="Proteomes" id="UP001143192">
    <property type="component" value="Unassembled WGS sequence"/>
</dbReference>
<feature type="domain" description="ISXO2-like transposase" evidence="1">
    <location>
        <begin position="125"/>
        <end position="282"/>
    </location>
</feature>
<evidence type="ECO:0000313" key="2">
    <source>
        <dbReference type="EMBL" id="MCR6505913.1"/>
    </source>
</evidence>
<dbReference type="Pfam" id="PF12762">
    <property type="entry name" value="DDE_Tnp_IS1595"/>
    <property type="match status" value="1"/>
</dbReference>
<gene>
    <name evidence="2" type="ORF">M1B79_14875</name>
</gene>
<dbReference type="Pfam" id="PF12760">
    <property type="entry name" value="Zn_ribbon_IS1595"/>
    <property type="match status" value="1"/>
</dbReference>
<comment type="caution">
    <text evidence="2">The sequence shown here is derived from an EMBL/GenBank/DDBJ whole genome shotgun (WGS) entry which is preliminary data.</text>
</comment>
<dbReference type="InterPro" id="IPR024445">
    <property type="entry name" value="Tnp_ISXO2-like"/>
</dbReference>
<evidence type="ECO:0000259" key="1">
    <source>
        <dbReference type="SMART" id="SM01126"/>
    </source>
</evidence>
<evidence type="ECO:0000313" key="3">
    <source>
        <dbReference type="Proteomes" id="UP001143192"/>
    </source>
</evidence>
<dbReference type="AlphaFoldDB" id="A0A9X2NTL8"/>
<dbReference type="SMART" id="SM01126">
    <property type="entry name" value="DDE_Tnp_IS1595"/>
    <property type="match status" value="1"/>
</dbReference>
<dbReference type="EMBL" id="JAMZED010000045">
    <property type="protein sequence ID" value="MCR6505913.1"/>
    <property type="molecule type" value="Genomic_DNA"/>
</dbReference>
<organism evidence="2 3">
    <name type="scientific">Bacteroides muris</name>
    <name type="common">ex Fokt et al. 2023</name>
    <dbReference type="NCBI Taxonomy" id="2937417"/>
    <lineage>
        <taxon>Bacteria</taxon>
        <taxon>Pseudomonadati</taxon>
        <taxon>Bacteroidota</taxon>
        <taxon>Bacteroidia</taxon>
        <taxon>Bacteroidales</taxon>
        <taxon>Bacteroidaceae</taxon>
        <taxon>Bacteroides</taxon>
    </lineage>
</organism>
<dbReference type="NCBIfam" id="NF033547">
    <property type="entry name" value="transpos_IS1595"/>
    <property type="match status" value="1"/>
</dbReference>
<proteinExistence type="predicted"/>
<reference evidence="2" key="2">
    <citation type="submission" date="2022-04" db="EMBL/GenBank/DDBJ databases">
        <authorList>
            <person name="Fokt H."/>
            <person name="Baines J."/>
        </authorList>
    </citation>
    <scope>NUCLEOTIDE SEQUENCE</scope>
    <source>
        <strain evidence="2">KH365_2</strain>
    </source>
</reference>
<sequence>MNLISFTKQFPNEESCRQHLKEQREKQGIVCSKCGCVHHYWKKNRNEWQCKKCGHRTTLTSRTVMHGTKLPIMYWYIAMHLLTSTKKSFSALEMQRQLGHNRYQPIWELMHKLRNVMGQRDAEYQLCGSIELDEGFFSIQRDETEKDKPLKAGRGSQKKAKVLVMAESTPVEGSKMNIKKQVGHIKMVVIPNLKASTIDVEVVDNIKKESSLITDASSSYVHFKNLVNEHVSQVIEPKEVGKVLPWVHIVISNAKRLLLDIYHDVKSEFLQSYLNEFCYKFNRRNINCFERLMFACVSYQTEFKHISYRK</sequence>
<name>A0A9X2NTL8_9BACE</name>
<protein>
    <submittedName>
        <fullName evidence="2">IS1595 family transposase</fullName>
    </submittedName>
</protein>
<keyword evidence="3" id="KW-1185">Reference proteome</keyword>
<reference evidence="2" key="1">
    <citation type="journal article" date="2022" name="Arch. Microbiol.">
        <title>Bacteroides muris sp. nov. isolated from the cecum of wild-derived house mice.</title>
        <authorList>
            <person name="Fokt H."/>
            <person name="Unni R."/>
            <person name="Repnik U."/>
            <person name="Schmitz R.A."/>
            <person name="Bramkamp M."/>
            <person name="Baines J.F."/>
            <person name="Unterweger D."/>
        </authorList>
    </citation>
    <scope>NUCLEOTIDE SEQUENCE</scope>
    <source>
        <strain evidence="2">KH365_2</strain>
    </source>
</reference>
<dbReference type="InterPro" id="IPR024442">
    <property type="entry name" value="Transposase_Zn_ribbon"/>
</dbReference>